<dbReference type="InterPro" id="IPR018392">
    <property type="entry name" value="LysM"/>
</dbReference>
<feature type="domain" description="LysM" evidence="4">
    <location>
        <begin position="249"/>
        <end position="295"/>
    </location>
</feature>
<keyword evidence="2" id="KW-0843">Virulence</keyword>
<dbReference type="SMART" id="SM00257">
    <property type="entry name" value="LysM"/>
    <property type="match status" value="8"/>
</dbReference>
<feature type="domain" description="LysM" evidence="4">
    <location>
        <begin position="578"/>
        <end position="624"/>
    </location>
</feature>
<evidence type="ECO:0000259" key="4">
    <source>
        <dbReference type="PROSITE" id="PS51782"/>
    </source>
</evidence>
<protein>
    <recommendedName>
        <fullName evidence="4">LysM domain-containing protein</fullName>
    </recommendedName>
</protein>
<reference evidence="5 6" key="1">
    <citation type="journal article" date="2012" name="Science">
        <title>The Paleozoic origin of enzymatic lignin decomposition reconstructed from 31 fungal genomes.</title>
        <authorList>
            <person name="Floudas D."/>
            <person name="Binder M."/>
            <person name="Riley R."/>
            <person name="Barry K."/>
            <person name="Blanchette R.A."/>
            <person name="Henrissat B."/>
            <person name="Martinez A.T."/>
            <person name="Otillar R."/>
            <person name="Spatafora J.W."/>
            <person name="Yadav J.S."/>
            <person name="Aerts A."/>
            <person name="Benoit I."/>
            <person name="Boyd A."/>
            <person name="Carlson A."/>
            <person name="Copeland A."/>
            <person name="Coutinho P.M."/>
            <person name="de Vries R.P."/>
            <person name="Ferreira P."/>
            <person name="Findley K."/>
            <person name="Foster B."/>
            <person name="Gaskell J."/>
            <person name="Glotzer D."/>
            <person name="Gorecki P."/>
            <person name="Heitman J."/>
            <person name="Hesse C."/>
            <person name="Hori C."/>
            <person name="Igarashi K."/>
            <person name="Jurgens J.A."/>
            <person name="Kallen N."/>
            <person name="Kersten P."/>
            <person name="Kohler A."/>
            <person name="Kuees U."/>
            <person name="Kumar T.K.A."/>
            <person name="Kuo A."/>
            <person name="LaButti K."/>
            <person name="Larrondo L.F."/>
            <person name="Lindquist E."/>
            <person name="Ling A."/>
            <person name="Lombard V."/>
            <person name="Lucas S."/>
            <person name="Lundell T."/>
            <person name="Martin R."/>
            <person name="McLaughlin D.J."/>
            <person name="Morgenstern I."/>
            <person name="Morin E."/>
            <person name="Murat C."/>
            <person name="Nagy L.G."/>
            <person name="Nolan M."/>
            <person name="Ohm R.A."/>
            <person name="Patyshakuliyeva A."/>
            <person name="Rokas A."/>
            <person name="Ruiz-Duenas F.J."/>
            <person name="Sabat G."/>
            <person name="Salamov A."/>
            <person name="Samejima M."/>
            <person name="Schmutz J."/>
            <person name="Slot J.C."/>
            <person name="St John F."/>
            <person name="Stenlid J."/>
            <person name="Sun H."/>
            <person name="Sun S."/>
            <person name="Syed K."/>
            <person name="Tsang A."/>
            <person name="Wiebenga A."/>
            <person name="Young D."/>
            <person name="Pisabarro A."/>
            <person name="Eastwood D.C."/>
            <person name="Martin F."/>
            <person name="Cullen D."/>
            <person name="Grigoriev I.V."/>
            <person name="Hibbett D.S."/>
        </authorList>
    </citation>
    <scope>NUCLEOTIDE SEQUENCE</scope>
    <source>
        <strain evidence="6">FP-58527</strain>
    </source>
</reference>
<dbReference type="EMBL" id="KE504182">
    <property type="protein sequence ID" value="EPS96894.1"/>
    <property type="molecule type" value="Genomic_DNA"/>
</dbReference>
<dbReference type="GO" id="GO:0008061">
    <property type="term" value="F:chitin binding"/>
    <property type="evidence" value="ECO:0007669"/>
    <property type="project" value="UniProtKB-KW"/>
</dbReference>
<feature type="domain" description="LysM" evidence="4">
    <location>
        <begin position="705"/>
        <end position="750"/>
    </location>
</feature>
<proteinExistence type="predicted"/>
<dbReference type="OrthoDB" id="5985073at2759"/>
<dbReference type="STRING" id="743788.S8FEQ4"/>
<feature type="domain" description="LysM" evidence="4">
    <location>
        <begin position="395"/>
        <end position="441"/>
    </location>
</feature>
<dbReference type="PANTHER" id="PTHR34997">
    <property type="entry name" value="AM15"/>
    <property type="match status" value="1"/>
</dbReference>
<keyword evidence="1" id="KW-0147">Chitin-binding</keyword>
<dbReference type="Gene3D" id="3.10.350.10">
    <property type="entry name" value="LysM domain"/>
    <property type="match status" value="8"/>
</dbReference>
<dbReference type="InterPro" id="IPR036779">
    <property type="entry name" value="LysM_dom_sf"/>
</dbReference>
<dbReference type="CDD" id="cd00118">
    <property type="entry name" value="LysM"/>
    <property type="match status" value="7"/>
</dbReference>
<dbReference type="eggNOG" id="KOG2806">
    <property type="taxonomic scope" value="Eukaryota"/>
</dbReference>
<dbReference type="AlphaFoldDB" id="S8FEQ4"/>
<dbReference type="PROSITE" id="PS51782">
    <property type="entry name" value="LYSM"/>
    <property type="match status" value="8"/>
</dbReference>
<organism evidence="5 6">
    <name type="scientific">Fomitopsis schrenkii</name>
    <name type="common">Brown rot fungus</name>
    <dbReference type="NCBI Taxonomy" id="2126942"/>
    <lineage>
        <taxon>Eukaryota</taxon>
        <taxon>Fungi</taxon>
        <taxon>Dikarya</taxon>
        <taxon>Basidiomycota</taxon>
        <taxon>Agaricomycotina</taxon>
        <taxon>Agaricomycetes</taxon>
        <taxon>Polyporales</taxon>
        <taxon>Fomitopsis</taxon>
    </lineage>
</organism>
<feature type="region of interest" description="Disordered" evidence="3">
    <location>
        <begin position="56"/>
        <end position="90"/>
    </location>
</feature>
<keyword evidence="6" id="KW-1185">Reference proteome</keyword>
<evidence type="ECO:0000256" key="1">
    <source>
        <dbReference type="ARBA" id="ARBA00022669"/>
    </source>
</evidence>
<feature type="domain" description="LysM" evidence="4">
    <location>
        <begin position="650"/>
        <end position="696"/>
    </location>
</feature>
<feature type="domain" description="LysM" evidence="4">
    <location>
        <begin position="506"/>
        <end position="550"/>
    </location>
</feature>
<sequence length="891" mass="92869">MQVTIQDGPFSWNTSGKLQNNALLGELADAISTAASSVATSTERIPGQLRLAKSLLSAPSDRDSAQLTESAAEPRSSCTPRSAPVLSAPPSTTAGVYQHPDTLIDHERVALGVRARTQGERNSTYPATYVIDTVLGAYDLQCLYDSSDAEYCGPVVNSYNATGGLLSLPINELCSFCTLETLNLTLSNPTTFSYPLQELLSQAVQECGSAYDSYNVTGVPNRVVAPAPTASFGVTGTPPGSISCSYTGKNVTVTSDTTCAALSAQYQVSTNDIRSNNPGLVDGSCSIAAPATLCVPPACTLYTVKTNDTCASVAAASLQLTGNNLTTIQLTSINPELGTYCQSMPALVGDTICLSPNGGWPSVGATSTAQPSPSPTVVAPVPTPTGPGSMANCGIWYLTKEGDYCNSVILANSITLADFLLINPEINANCTNLWLGYYYCVAPYPPLISTSAMPTPTSNYSTGVINMNPVPTANYTPIWYTSTFDPVGAAVPTNVANGTRTIECGYYYDVESGDTIDSIASDVGINASVLETWNPQLESSAPVAGTSICVVFPTGNYTLYNATRPSNADPKSTPDCAEWYTVVAGDGCASIKNEFGLTSSQFLQMNPGVGSDCTTLQLGVSYCVLSIYPPSASSGPPGNLAPGSFSNCTSYATVQSGNTCTTLETDAGVSFTDLLRWNPELNVDCENLDLGAAYCVAGGGDACLQLYTVQSGDYCGLIETNEGITAAQLQQDNPWLDSNCDLQVGQVLCVAASGPTQTTTVVSTTTSATTTTTSAGATPTNIASGSWTNSTAYYTVQSGDSCTAIDQKYDIALSDFLRWNPEVSSSCSNLQLAAYCVGTSPACNKVYTVVSGDYCSEIESANGISDAQLHALNPWIDSACDLQVGQNLCVG</sequence>
<dbReference type="InterPro" id="IPR052210">
    <property type="entry name" value="LysM1-like"/>
</dbReference>
<name>S8FEQ4_FOMSC</name>
<gene>
    <name evidence="5" type="ORF">FOMPIDRAFT_1052885</name>
</gene>
<feature type="domain" description="LysM" evidence="4">
    <location>
        <begin position="845"/>
        <end position="890"/>
    </location>
</feature>
<feature type="domain" description="LysM" evidence="4">
    <location>
        <begin position="792"/>
        <end position="838"/>
    </location>
</feature>
<evidence type="ECO:0000256" key="3">
    <source>
        <dbReference type="SAM" id="MobiDB-lite"/>
    </source>
</evidence>
<dbReference type="PANTHER" id="PTHR34997:SF1">
    <property type="entry name" value="PEPTIDOGLYCAN-BINDING LYSIN DOMAIN"/>
    <property type="match status" value="1"/>
</dbReference>
<evidence type="ECO:0000313" key="5">
    <source>
        <dbReference type="EMBL" id="EPS96894.1"/>
    </source>
</evidence>
<evidence type="ECO:0000256" key="2">
    <source>
        <dbReference type="ARBA" id="ARBA00023026"/>
    </source>
</evidence>
<dbReference type="Pfam" id="PF01476">
    <property type="entry name" value="LysM"/>
    <property type="match status" value="8"/>
</dbReference>
<evidence type="ECO:0000313" key="6">
    <source>
        <dbReference type="Proteomes" id="UP000015241"/>
    </source>
</evidence>
<dbReference type="HOGENOM" id="CLU_327893_0_0_1"/>
<dbReference type="SUPFAM" id="SSF54106">
    <property type="entry name" value="LysM domain"/>
    <property type="match status" value="6"/>
</dbReference>
<dbReference type="Proteomes" id="UP000015241">
    <property type="component" value="Unassembled WGS sequence"/>
</dbReference>
<accession>S8FEQ4</accession>
<dbReference type="InParanoid" id="S8FEQ4"/>